<evidence type="ECO:0000256" key="7">
    <source>
        <dbReference type="ARBA" id="ARBA00022806"/>
    </source>
</evidence>
<evidence type="ECO:0000256" key="6">
    <source>
        <dbReference type="ARBA" id="ARBA00022801"/>
    </source>
</evidence>
<dbReference type="InterPro" id="IPR038257">
    <property type="entry name" value="CRISPR-assoc_Cas3_HD_sf"/>
</dbReference>
<evidence type="ECO:0000256" key="3">
    <source>
        <dbReference type="ARBA" id="ARBA00022722"/>
    </source>
</evidence>
<dbReference type="SMART" id="SM00490">
    <property type="entry name" value="HELICc"/>
    <property type="match status" value="1"/>
</dbReference>
<keyword evidence="5" id="KW-0547">Nucleotide-binding</keyword>
<dbReference type="Pfam" id="PF18019">
    <property type="entry name" value="Cas3_HD"/>
    <property type="match status" value="1"/>
</dbReference>
<dbReference type="GO" id="GO:0003724">
    <property type="term" value="F:RNA helicase activity"/>
    <property type="evidence" value="ECO:0007669"/>
    <property type="project" value="TreeGrafter"/>
</dbReference>
<dbReference type="InterPro" id="IPR050079">
    <property type="entry name" value="DEAD_box_RNA_helicase"/>
</dbReference>
<dbReference type="PANTHER" id="PTHR47959:SF16">
    <property type="entry name" value="CRISPR-ASSOCIATED NUCLEASE_HELICASE CAS3-RELATED"/>
    <property type="match status" value="1"/>
</dbReference>
<dbReference type="HOGENOM" id="CLU_010520_1_0_6"/>
<dbReference type="GO" id="GO:0003676">
    <property type="term" value="F:nucleic acid binding"/>
    <property type="evidence" value="ECO:0007669"/>
    <property type="project" value="InterPro"/>
</dbReference>
<dbReference type="GO" id="GO:0004519">
    <property type="term" value="F:endonuclease activity"/>
    <property type="evidence" value="ECO:0007669"/>
    <property type="project" value="UniProtKB-KW"/>
</dbReference>
<comment type="similarity">
    <text evidence="10">Belongs to the DEAD box helicase family.</text>
</comment>
<name>H8GKY7_METAL</name>
<gene>
    <name evidence="13" type="ORF">Metal_2776</name>
</gene>
<dbReference type="eggNOG" id="COG1203">
    <property type="taxonomic scope" value="Bacteria"/>
</dbReference>
<reference evidence="13 14" key="1">
    <citation type="journal article" date="2013" name="Genome Announc.">
        <title>Genome Sequence of the Obligate Gammaproteobacterial Methanotroph Methylomicrobium album Strain BG8.</title>
        <authorList>
            <person name="Kits K.D."/>
            <person name="Kalyuzhnaya M.G."/>
            <person name="Klotz M.G."/>
            <person name="Jetten M.S."/>
            <person name="Op den Camp H.J."/>
            <person name="Vuilleumier S."/>
            <person name="Bringel F."/>
            <person name="Dispirito A.A."/>
            <person name="Murrell J.C."/>
            <person name="Bruce D."/>
            <person name="Cheng J.F."/>
            <person name="Copeland A."/>
            <person name="Goodwin L."/>
            <person name="Hauser L."/>
            <person name="Lajus A."/>
            <person name="Land M.L."/>
            <person name="Lapidus A."/>
            <person name="Lucas S."/>
            <person name="Medigue C."/>
            <person name="Pitluck S."/>
            <person name="Woyke T."/>
            <person name="Zeytun A."/>
            <person name="Stein L.Y."/>
        </authorList>
    </citation>
    <scope>NUCLEOTIDE SEQUENCE [LARGE SCALE GENOMIC DNA]</scope>
    <source>
        <strain evidence="13 14">BG8</strain>
    </source>
</reference>
<keyword evidence="3" id="KW-0540">Nuclease</keyword>
<evidence type="ECO:0000256" key="8">
    <source>
        <dbReference type="ARBA" id="ARBA00022840"/>
    </source>
</evidence>
<keyword evidence="8" id="KW-0067">ATP-binding</keyword>
<dbReference type="AlphaFoldDB" id="H8GKY7"/>
<dbReference type="InterPro" id="IPR001650">
    <property type="entry name" value="Helicase_C-like"/>
</dbReference>
<keyword evidence="6" id="KW-0378">Hydrolase</keyword>
<keyword evidence="4" id="KW-0479">Metal-binding</keyword>
<dbReference type="Proteomes" id="UP000005090">
    <property type="component" value="Chromosome"/>
</dbReference>
<dbReference type="InterPro" id="IPR006483">
    <property type="entry name" value="CRISPR-assoc_Cas3_HD"/>
</dbReference>
<dbReference type="EMBL" id="CM001475">
    <property type="protein sequence ID" value="EIC30468.1"/>
    <property type="molecule type" value="Genomic_DNA"/>
</dbReference>
<keyword evidence="7" id="KW-0347">Helicase</keyword>
<evidence type="ECO:0000256" key="5">
    <source>
        <dbReference type="ARBA" id="ARBA00022741"/>
    </source>
</evidence>
<keyword evidence="9" id="KW-0051">Antiviral defense</keyword>
<dbReference type="Pfam" id="PF22590">
    <property type="entry name" value="Cas3-like_C_2"/>
    <property type="match status" value="1"/>
</dbReference>
<keyword evidence="14" id="KW-1185">Reference proteome</keyword>
<protein>
    <submittedName>
        <fullName evidence="13">CRISPR-associated helicase Cas3/CRISPR-associated endonuclease Cas3-HD</fullName>
    </submittedName>
</protein>
<dbReference type="InterPro" id="IPR011545">
    <property type="entry name" value="DEAD/DEAH_box_helicase_dom"/>
</dbReference>
<dbReference type="STRING" id="686340.Metal_2776"/>
<evidence type="ECO:0000313" key="14">
    <source>
        <dbReference type="Proteomes" id="UP000005090"/>
    </source>
</evidence>
<organism evidence="13 14">
    <name type="scientific">Methylomicrobium album BG8</name>
    <dbReference type="NCBI Taxonomy" id="686340"/>
    <lineage>
        <taxon>Bacteria</taxon>
        <taxon>Pseudomonadati</taxon>
        <taxon>Pseudomonadota</taxon>
        <taxon>Gammaproteobacteria</taxon>
        <taxon>Methylococcales</taxon>
        <taxon>Methylococcaceae</taxon>
        <taxon>Methylomicrobium</taxon>
    </lineage>
</organism>
<feature type="domain" description="HD Cas3-type" evidence="12">
    <location>
        <begin position="567"/>
        <end position="775"/>
    </location>
</feature>
<evidence type="ECO:0000259" key="11">
    <source>
        <dbReference type="PROSITE" id="PS51192"/>
    </source>
</evidence>
<dbReference type="SUPFAM" id="SSF52540">
    <property type="entry name" value="P-loop containing nucleoside triphosphate hydrolases"/>
    <property type="match status" value="1"/>
</dbReference>
<dbReference type="GO" id="GO:0016787">
    <property type="term" value="F:hydrolase activity"/>
    <property type="evidence" value="ECO:0007669"/>
    <property type="project" value="UniProtKB-KW"/>
</dbReference>
<dbReference type="InterPro" id="IPR027417">
    <property type="entry name" value="P-loop_NTPase"/>
</dbReference>
<accession>H8GKY7</accession>
<dbReference type="GO" id="GO:0051607">
    <property type="term" value="P:defense response to virus"/>
    <property type="evidence" value="ECO:0007669"/>
    <property type="project" value="UniProtKB-KW"/>
</dbReference>
<comment type="similarity">
    <text evidence="1">In the N-terminal section; belongs to the CRISPR-associated nuclease Cas3-HD family.</text>
</comment>
<evidence type="ECO:0000256" key="2">
    <source>
        <dbReference type="ARBA" id="ARBA00009046"/>
    </source>
</evidence>
<feature type="domain" description="Helicase ATP-binding" evidence="11">
    <location>
        <begin position="22"/>
        <end position="215"/>
    </location>
</feature>
<evidence type="ECO:0000256" key="1">
    <source>
        <dbReference type="ARBA" id="ARBA00006847"/>
    </source>
</evidence>
<dbReference type="InterPro" id="IPR006474">
    <property type="entry name" value="Helicase_Cas3_CRISPR-ass_core"/>
</dbReference>
<proteinExistence type="inferred from homology"/>
<dbReference type="Pfam" id="PF00270">
    <property type="entry name" value="DEAD"/>
    <property type="match status" value="1"/>
</dbReference>
<dbReference type="NCBIfam" id="TIGR01587">
    <property type="entry name" value="cas3_core"/>
    <property type="match status" value="1"/>
</dbReference>
<dbReference type="NCBIfam" id="TIGR01596">
    <property type="entry name" value="cas3_HD"/>
    <property type="match status" value="1"/>
</dbReference>
<evidence type="ECO:0000256" key="9">
    <source>
        <dbReference type="ARBA" id="ARBA00023118"/>
    </source>
</evidence>
<dbReference type="Gene3D" id="3.40.50.300">
    <property type="entry name" value="P-loop containing nucleotide triphosphate hydrolases"/>
    <property type="match status" value="2"/>
</dbReference>
<dbReference type="PROSITE" id="PS51643">
    <property type="entry name" value="HD_CAS3"/>
    <property type="match status" value="1"/>
</dbReference>
<evidence type="ECO:0000256" key="4">
    <source>
        <dbReference type="ARBA" id="ARBA00022723"/>
    </source>
</evidence>
<dbReference type="Gene3D" id="1.10.3210.30">
    <property type="match status" value="1"/>
</dbReference>
<evidence type="ECO:0000259" key="12">
    <source>
        <dbReference type="PROSITE" id="PS51643"/>
    </source>
</evidence>
<dbReference type="InterPro" id="IPR014001">
    <property type="entry name" value="Helicase_ATP-bd"/>
</dbReference>
<dbReference type="PROSITE" id="PS51192">
    <property type="entry name" value="HELICASE_ATP_BIND_1"/>
    <property type="match status" value="1"/>
</dbReference>
<evidence type="ECO:0000313" key="13">
    <source>
        <dbReference type="EMBL" id="EIC30468.1"/>
    </source>
</evidence>
<sequence length="789" mass="89160">MMDYSDFFKKATELEAAYPYQRRLASQTWPEFLEIPTGLGKTAAVVLAWLYKRIITHDPETPRRLVYCLPMRVLAEQTEANIHHWLHRLGGEAAEIPVHLLMGGEEDLQSWTLQPDRNAVLIGTQDMLLSRALMRGYGMSRYQWPVHFALLHNDALWVFDEVQLMGAGLRTSAQLEAFRREFNVHGGARSLWLSATLNTDWFKTVDFAPHLENATALRLDEDDLRLAGRRLSASKTLQAGNALLNAESKKGNGEKYLSDLAAQILSVHEPGTNTLVILNRVERTQELLRLLKKRKPDAELLLVHARFRANERKALNQAIQHTPPPFGRIIVATQAIEAGVDISAKNLFTELASWSSLVQRFGRCNRYGEYAEANIYWLNIDDEASAPPYDYPDMKAARGTLQNLTNARLEALPKTTGKQPATDVLRRKDFLDLFNTDADLTGFDTDISGYIRDSGTPPLFVYWRDFDGMRPEQSQPDRAELCPVSISQIKSHLKNKDIAAFAWDTVEGSWKRVGPNNVFPGQTLLLRAQDGGYDNELGFVAAHKPVVEVLPHREASNQVYQKDPDSIKTIPILLEDHLCHVAAAVKQLFAVLQLPQDKAEAIVTAAFWHDAGKAHPIFQETLKSIWNEDDPQQLRLWAKSAATARHKRRYFRHELASMLAWMVHGEKSPMHNLIAYLIAAHHGKVRMSLRAMPDEPEAPSGKRYARGIYEGDVLPPVRIGGKMLPQTALRLDVMELGIGEMGPSWTHRTQKLLQEHGPFLLAWYETLVRIADWHASEQEQNGGNEHNGQ</sequence>
<dbReference type="PANTHER" id="PTHR47959">
    <property type="entry name" value="ATP-DEPENDENT RNA HELICASE RHLE-RELATED"/>
    <property type="match status" value="1"/>
</dbReference>
<dbReference type="GO" id="GO:0005829">
    <property type="term" value="C:cytosol"/>
    <property type="evidence" value="ECO:0007669"/>
    <property type="project" value="TreeGrafter"/>
</dbReference>
<dbReference type="GO" id="GO:0046872">
    <property type="term" value="F:metal ion binding"/>
    <property type="evidence" value="ECO:0007669"/>
    <property type="project" value="UniProtKB-KW"/>
</dbReference>
<dbReference type="SMART" id="SM00487">
    <property type="entry name" value="DEXDc"/>
    <property type="match status" value="1"/>
</dbReference>
<keyword evidence="13" id="KW-0255">Endonuclease</keyword>
<dbReference type="GO" id="GO:0005524">
    <property type="term" value="F:ATP binding"/>
    <property type="evidence" value="ECO:0007669"/>
    <property type="project" value="UniProtKB-KW"/>
</dbReference>
<dbReference type="InterPro" id="IPR054712">
    <property type="entry name" value="Cas3-like_dom"/>
</dbReference>
<comment type="similarity">
    <text evidence="2">In the central section; belongs to the CRISPR-associated helicase Cas3 family.</text>
</comment>
<evidence type="ECO:0000256" key="10">
    <source>
        <dbReference type="ARBA" id="ARBA00038437"/>
    </source>
</evidence>